<dbReference type="OrthoDB" id="1425103at2"/>
<accession>A0A6N6JHI3</accession>
<comment type="caution">
    <text evidence="3">The sequence shown here is derived from an EMBL/GenBank/DDBJ whole genome shotgun (WGS) entry which is preliminary data.</text>
</comment>
<reference evidence="3 4" key="1">
    <citation type="submission" date="2019-12" db="EMBL/GenBank/DDBJ databases">
        <title>Litoreibacter badius sp. nov., a novel bacteriochlorophyll a-containing bacterium in the genus Litoreibacter.</title>
        <authorList>
            <person name="Kanamuro M."/>
            <person name="Takabe Y."/>
            <person name="Mori K."/>
            <person name="Takaichi S."/>
            <person name="Hanada S."/>
        </authorList>
    </citation>
    <scope>NUCLEOTIDE SEQUENCE [LARGE SCALE GENOMIC DNA]</scope>
    <source>
        <strain evidence="3 4">K6</strain>
    </source>
</reference>
<proteinExistence type="predicted"/>
<dbReference type="InterPro" id="IPR014914">
    <property type="entry name" value="RES_dom"/>
</dbReference>
<feature type="region of interest" description="Disordered" evidence="1">
    <location>
        <begin position="471"/>
        <end position="494"/>
    </location>
</feature>
<evidence type="ECO:0000313" key="4">
    <source>
        <dbReference type="Proteomes" id="UP000436822"/>
    </source>
</evidence>
<gene>
    <name evidence="3" type="ORF">KIN_26490</name>
</gene>
<feature type="region of interest" description="Disordered" evidence="1">
    <location>
        <begin position="398"/>
        <end position="430"/>
    </location>
</feature>
<keyword evidence="4" id="KW-1185">Reference proteome</keyword>
<evidence type="ECO:0000259" key="2">
    <source>
        <dbReference type="SMART" id="SM00953"/>
    </source>
</evidence>
<sequence length="494" mass="56212">MPITKDESDELEEKKICAGCIGETYLSNCVEHEGEEDECSYCGEELGCITLEELADRVEAAFETHYSRTSDEPNSYQYAMLRDKEIDYDWDREGEQTVYAIADAVSVSEEIAEDIQAILEFRHYDIENAKMGIEDEFSSDAHYEEIMPGDHEWQEQWTEFVRLIKTEARFFSRTAASHLGDLFDRIDEMRTHDGRSLVMDVGPDTELTHLFRGRVFQSEPPLQKAMERPDKELAAPPAWAAGAGRMNARGISAFYGATAPEIVLAEVRPPVGSWVAMARFEITRPLRLLDLSALVDVHERGSIFDPDYAHRLGRMMFLRTLSRRMARPVMPDDQEMEYLPTQAIADYLSTEGQVPLDGILFPSVQVGGNGVNVVLFHKSSRCEELDIPEGTEISARTYTNYEDGPEPDFHVSEEVPPTEDEAETEERRPGIFEPVLGDWDEWFDADPRNAALRIDVESLRVHGVNAVQIETNSHSVRRHRFEKRGQPNSQPRAR</sequence>
<dbReference type="Pfam" id="PF08808">
    <property type="entry name" value="RES"/>
    <property type="match status" value="1"/>
</dbReference>
<organism evidence="3 4">
    <name type="scientific">Litoreibacter roseus</name>
    <dbReference type="NCBI Taxonomy" id="2601869"/>
    <lineage>
        <taxon>Bacteria</taxon>
        <taxon>Pseudomonadati</taxon>
        <taxon>Pseudomonadota</taxon>
        <taxon>Alphaproteobacteria</taxon>
        <taxon>Rhodobacterales</taxon>
        <taxon>Roseobacteraceae</taxon>
        <taxon>Litoreibacter</taxon>
    </lineage>
</organism>
<evidence type="ECO:0000313" key="3">
    <source>
        <dbReference type="EMBL" id="GFE65575.1"/>
    </source>
</evidence>
<dbReference type="RefSeq" id="WP_159807627.1">
    <property type="nucleotide sequence ID" value="NZ_BLJE01000002.1"/>
</dbReference>
<dbReference type="SMART" id="SM00953">
    <property type="entry name" value="RES"/>
    <property type="match status" value="1"/>
</dbReference>
<evidence type="ECO:0000256" key="1">
    <source>
        <dbReference type="SAM" id="MobiDB-lite"/>
    </source>
</evidence>
<feature type="domain" description="RES" evidence="2">
    <location>
        <begin position="229"/>
        <end position="391"/>
    </location>
</feature>
<dbReference type="AlphaFoldDB" id="A0A6N6JHI3"/>
<dbReference type="EMBL" id="BLJE01000002">
    <property type="protein sequence ID" value="GFE65575.1"/>
    <property type="molecule type" value="Genomic_DNA"/>
</dbReference>
<name>A0A6N6JHI3_9RHOB</name>
<protein>
    <recommendedName>
        <fullName evidence="2">RES domain-containing protein</fullName>
    </recommendedName>
</protein>
<dbReference type="Proteomes" id="UP000436822">
    <property type="component" value="Unassembled WGS sequence"/>
</dbReference>